<dbReference type="GO" id="GO:0006979">
    <property type="term" value="P:response to oxidative stress"/>
    <property type="evidence" value="ECO:0007669"/>
    <property type="project" value="InterPro"/>
</dbReference>
<sequence>MNTLQRLLPNIDVSTFVNNFTAFLGEGETIEKCLPKDLPCDHTTPYRTFSGWCNNLRFPHFGNAFGPLIHLLEPVYDDGIDAPRSHTKSGRSLPSARVISNAVHLDLPFDHQKFTHMIMQFGQILDHELTHSPVERGPENEILNCTRCDSPETLSIHCMPLPVPEGDPFFPTHDENGERRCLPFARSLLGQLNLGYRNQLNQLTAFIDGSVIYGSTKCEAMRLRNFEGGQLNFTNLGEVNTEALPQAPEGDPAQDCRSTPRFPCFSAGDERNSHQPGLTAIHNIWLREHNRIAKSLQKLNPYWIDEKLYMETRRIIGAMFQHITYNEYLPKLIGREFMAKYDLVTKKTGYYQGYDPMCDASISQPFATAAFRFGHTLIRRFFPRLNTFYRNHTSPVDLVENFNNVEAVYDEEGGLLGTPSMAFDRHITAAVRNHLFGKRGQPLSGMDLITLNILRARDHGVQPYNEFRVFCGLKRAHSFSDLAAEMDQSAIDSLRSVYENVDDIDIFPGILSERPMGGALMPPTMACIIAEQFQRLKKCDRFYYENDVAETRFTLEQLAEIRKIKLGTLLCQNTKILTKIQPDVFNMPDELANAQIPCSDFPKMNLQKWMERPICFVGNHELVRGESFHKSPCVTCTCTADGVRFLK</sequence>
<keyword evidence="2" id="KW-0479">Metal-binding</keyword>
<dbReference type="Gene3D" id="1.10.640.10">
    <property type="entry name" value="Haem peroxidase domain superfamily, animal type"/>
    <property type="match status" value="1"/>
</dbReference>
<dbReference type="PROSITE" id="PS50292">
    <property type="entry name" value="PEROXIDASE_3"/>
    <property type="match status" value="1"/>
</dbReference>
<proteinExistence type="predicted"/>
<dbReference type="GO" id="GO:0004601">
    <property type="term" value="F:peroxidase activity"/>
    <property type="evidence" value="ECO:0007669"/>
    <property type="project" value="UniProtKB-KW"/>
</dbReference>
<name>A0A914EL14_9BILA</name>
<accession>A0A914EL14</accession>
<dbReference type="InterPro" id="IPR037120">
    <property type="entry name" value="Haem_peroxidase_sf_animal"/>
</dbReference>
<dbReference type="WBParaSite" id="ACRNAN_scaffold9158.g8107.t1">
    <property type="protein sequence ID" value="ACRNAN_scaffold9158.g8107.t1"/>
    <property type="gene ID" value="ACRNAN_scaffold9158.g8107"/>
</dbReference>
<dbReference type="GO" id="GO:0046872">
    <property type="term" value="F:metal ion binding"/>
    <property type="evidence" value="ECO:0007669"/>
    <property type="project" value="UniProtKB-KW"/>
</dbReference>
<dbReference type="GO" id="GO:0020037">
    <property type="term" value="F:heme binding"/>
    <property type="evidence" value="ECO:0007669"/>
    <property type="project" value="InterPro"/>
</dbReference>
<keyword evidence="2" id="KW-0408">Iron</keyword>
<dbReference type="Pfam" id="PF03098">
    <property type="entry name" value="An_peroxidase"/>
    <property type="match status" value="1"/>
</dbReference>
<dbReference type="SUPFAM" id="SSF48113">
    <property type="entry name" value="Heme-dependent peroxidases"/>
    <property type="match status" value="1"/>
</dbReference>
<dbReference type="InterPro" id="IPR010255">
    <property type="entry name" value="Haem_peroxidase_sf"/>
</dbReference>
<dbReference type="PANTHER" id="PTHR11475">
    <property type="entry name" value="OXIDASE/PEROXIDASE"/>
    <property type="match status" value="1"/>
</dbReference>
<keyword evidence="3" id="KW-1185">Reference proteome</keyword>
<keyword evidence="2" id="KW-0349">Heme</keyword>
<evidence type="ECO:0000256" key="2">
    <source>
        <dbReference type="PIRSR" id="PIRSR619791-2"/>
    </source>
</evidence>
<dbReference type="PANTHER" id="PTHR11475:SF133">
    <property type="entry name" value="PEROXIDASE"/>
    <property type="match status" value="1"/>
</dbReference>
<keyword evidence="1" id="KW-0575">Peroxidase</keyword>
<dbReference type="Proteomes" id="UP000887540">
    <property type="component" value="Unplaced"/>
</dbReference>
<evidence type="ECO:0000313" key="3">
    <source>
        <dbReference type="Proteomes" id="UP000887540"/>
    </source>
</evidence>
<keyword evidence="1" id="KW-0560">Oxidoreductase</keyword>
<dbReference type="CDD" id="cd09823">
    <property type="entry name" value="peroxinectin_like"/>
    <property type="match status" value="1"/>
</dbReference>
<dbReference type="InterPro" id="IPR019791">
    <property type="entry name" value="Haem_peroxidase_animal"/>
</dbReference>
<dbReference type="FunFam" id="1.10.640.10:FF:000006">
    <property type="entry name" value="Double oxidase: two peroxidase domains"/>
    <property type="match status" value="1"/>
</dbReference>
<dbReference type="AlphaFoldDB" id="A0A914EL14"/>
<protein>
    <submittedName>
        <fullName evidence="4">Uncharacterized protein</fullName>
    </submittedName>
</protein>
<feature type="binding site" description="axial binding residue" evidence="2">
    <location>
        <position position="375"/>
    </location>
    <ligand>
        <name>heme b</name>
        <dbReference type="ChEBI" id="CHEBI:60344"/>
    </ligand>
    <ligandPart>
        <name>Fe</name>
        <dbReference type="ChEBI" id="CHEBI:18248"/>
    </ligandPart>
</feature>
<evidence type="ECO:0000313" key="4">
    <source>
        <dbReference type="WBParaSite" id="ACRNAN_scaffold9158.g8107.t1"/>
    </source>
</evidence>
<organism evidence="3 4">
    <name type="scientific">Acrobeloides nanus</name>
    <dbReference type="NCBI Taxonomy" id="290746"/>
    <lineage>
        <taxon>Eukaryota</taxon>
        <taxon>Metazoa</taxon>
        <taxon>Ecdysozoa</taxon>
        <taxon>Nematoda</taxon>
        <taxon>Chromadorea</taxon>
        <taxon>Rhabditida</taxon>
        <taxon>Tylenchina</taxon>
        <taxon>Cephalobomorpha</taxon>
        <taxon>Cephaloboidea</taxon>
        <taxon>Cephalobidae</taxon>
        <taxon>Acrobeloides</taxon>
    </lineage>
</organism>
<evidence type="ECO:0000256" key="1">
    <source>
        <dbReference type="ARBA" id="ARBA00022559"/>
    </source>
</evidence>
<dbReference type="PRINTS" id="PR00457">
    <property type="entry name" value="ANPEROXIDASE"/>
</dbReference>
<reference evidence="4" key="1">
    <citation type="submission" date="2022-11" db="UniProtKB">
        <authorList>
            <consortium name="WormBaseParasite"/>
        </authorList>
    </citation>
    <scope>IDENTIFICATION</scope>
</reference>